<dbReference type="AlphaFoldDB" id="E8LKM7"/>
<dbReference type="Proteomes" id="UP000018458">
    <property type="component" value="Unassembled WGS sequence"/>
</dbReference>
<evidence type="ECO:0000256" key="1">
    <source>
        <dbReference type="ARBA" id="ARBA00010105"/>
    </source>
</evidence>
<evidence type="ECO:0000313" key="3">
    <source>
        <dbReference type="Proteomes" id="UP000018458"/>
    </source>
</evidence>
<dbReference type="PANTHER" id="PTHR11215:SF1">
    <property type="entry name" value="MYG1 EXONUCLEASE"/>
    <property type="match status" value="1"/>
</dbReference>
<accession>E8LKM7</accession>
<keyword evidence="3" id="KW-1185">Reference proteome</keyword>
<protein>
    <recommendedName>
        <fullName evidence="4">Metal-dependent protein hydrolase</fullName>
    </recommendedName>
</protein>
<organism evidence="2 3">
    <name type="scientific">Succinatimonas hippei (strain DSM 22608 / JCM 16073 / KCTC 15190 / YIT 12066)</name>
    <dbReference type="NCBI Taxonomy" id="762983"/>
    <lineage>
        <taxon>Bacteria</taxon>
        <taxon>Pseudomonadati</taxon>
        <taxon>Pseudomonadota</taxon>
        <taxon>Gammaproteobacteria</taxon>
        <taxon>Aeromonadales</taxon>
        <taxon>Succinivibrionaceae</taxon>
        <taxon>Succinatimonas</taxon>
    </lineage>
</organism>
<comment type="caution">
    <text evidence="2">The sequence shown here is derived from an EMBL/GenBank/DDBJ whole genome shotgun (WGS) entry which is preliminary data.</text>
</comment>
<dbReference type="RefSeq" id="WP_009143465.1">
    <property type="nucleotide sequence ID" value="NZ_GL831001.1"/>
</dbReference>
<name>E8LKM7_SUCHY</name>
<proteinExistence type="inferred from homology"/>
<dbReference type="eggNOG" id="COG4286">
    <property type="taxonomic scope" value="Bacteria"/>
</dbReference>
<evidence type="ECO:0008006" key="4">
    <source>
        <dbReference type="Google" id="ProtNLM"/>
    </source>
</evidence>
<dbReference type="HOGENOM" id="CLU_051576_1_0_6"/>
<reference evidence="2 3" key="1">
    <citation type="submission" date="2011-01" db="EMBL/GenBank/DDBJ databases">
        <authorList>
            <person name="Weinstock G."/>
            <person name="Sodergren E."/>
            <person name="Clifton S."/>
            <person name="Fulton L."/>
            <person name="Fulton B."/>
            <person name="Courtney L."/>
            <person name="Fronick C."/>
            <person name="Harrison M."/>
            <person name="Strong C."/>
            <person name="Farmer C."/>
            <person name="Delahaunty K."/>
            <person name="Markovic C."/>
            <person name="Hall O."/>
            <person name="Minx P."/>
            <person name="Tomlinson C."/>
            <person name="Mitreva M."/>
            <person name="Hou S."/>
            <person name="Chen J."/>
            <person name="Wollam A."/>
            <person name="Pepin K.H."/>
            <person name="Johnson M."/>
            <person name="Bhonagiri V."/>
            <person name="Zhang X."/>
            <person name="Suruliraj S."/>
            <person name="Warren W."/>
            <person name="Chinwalla A."/>
            <person name="Mardis E.R."/>
            <person name="Wilson R.K."/>
        </authorList>
    </citation>
    <scope>NUCLEOTIDE SEQUENCE [LARGE SCALE GENOMIC DNA]</scope>
    <source>
        <strain evidence="3">DSM 22608 / JCM 16073 / KCTC 15190 / YIT 12066</strain>
    </source>
</reference>
<dbReference type="EMBL" id="AEVO01000065">
    <property type="protein sequence ID" value="EFY06907.1"/>
    <property type="molecule type" value="Genomic_DNA"/>
</dbReference>
<sequence length="329" mass="37185">MLIATHDGTFHADETVACAILSYIFDNTSVIRTRNPLELEKADLIIDVSGKNDNRHFDHHSKEFTLSRENGIRYATAGLMWCKFGKEFLSKIAEDLLKTHYENDIIDAAFNRIDREIMCMVDLNDNGQLNEFLENKIAPQTTEARNVFNALNEFYQIDPGIPYIVAMQNLPAVSGQEQDKAFMQTVKMLKQILQNASINALNTEFGIKEVLKVYDGGKILIMHTRLPWTQAVLSHFDIFKNCILAVYPDRKRGWRVQSLPLSKASRFANRCGAPLAWRGLDGQDLDKVSGLNGTIFVHKAGFTGGALTFETNLEMANLWLKYGEYPASN</sequence>
<dbReference type="Pfam" id="PF03690">
    <property type="entry name" value="MYG1_exonuc"/>
    <property type="match status" value="1"/>
</dbReference>
<dbReference type="GO" id="GO:0005737">
    <property type="term" value="C:cytoplasm"/>
    <property type="evidence" value="ECO:0007669"/>
    <property type="project" value="TreeGrafter"/>
</dbReference>
<comment type="similarity">
    <text evidence="1">Belongs to the MYG1 family.</text>
</comment>
<evidence type="ECO:0000313" key="2">
    <source>
        <dbReference type="EMBL" id="EFY06907.1"/>
    </source>
</evidence>
<dbReference type="InterPro" id="IPR003226">
    <property type="entry name" value="MYG1_exonuclease"/>
</dbReference>
<dbReference type="PANTHER" id="PTHR11215">
    <property type="entry name" value="METAL DEPENDENT HYDROLASE - RELATED"/>
    <property type="match status" value="1"/>
</dbReference>
<gene>
    <name evidence="2" type="ORF">HMPREF9444_01270</name>
</gene>